<comment type="caution">
    <text evidence="3">The sequence shown here is derived from an EMBL/GenBank/DDBJ whole genome shotgun (WGS) entry which is preliminary data.</text>
</comment>
<dbReference type="InterPro" id="IPR010119">
    <property type="entry name" value="Gluconeogen_factor"/>
</dbReference>
<sequence>MTAAFTLPASITPERHLEVVALGGGHGLAASLTALRHISDAVTAVVTVADDGGSSGRLREDFSVLPPGDLRMALTALCDDSDWGHMWSAVLQHRFDGDGDLGGHALGNLLIVSLWQLIDDPVAGLDLVGRLLQARGRVLPMSAVPLELMAQVRGVDPADPEDRSTVVGQVEIARTTGVVESIAVLPHDPPARPEAVEAVRGADAVILGPGSWFTSVLTHLLVPELRQALVETDAHRILTLNLEMSTDETQGFSAVEHIERLRSTAPELHVETVLADPSVVDDREGLERACASIGAELALYEVAQPGRPGQHDALRLGAAYRDILELPRRSRGSRER</sequence>
<dbReference type="NCBIfam" id="TIGR01826">
    <property type="entry name" value="CofD_related"/>
    <property type="match status" value="1"/>
</dbReference>
<protein>
    <recommendedName>
        <fullName evidence="2">Putative gluconeogenesis factor</fullName>
    </recommendedName>
</protein>
<proteinExistence type="inferred from homology"/>
<dbReference type="EMBL" id="LQZG01000003">
    <property type="protein sequence ID" value="OAB87143.1"/>
    <property type="molecule type" value="Genomic_DNA"/>
</dbReference>
<evidence type="ECO:0000313" key="3">
    <source>
        <dbReference type="EMBL" id="OAB87143.1"/>
    </source>
</evidence>
<dbReference type="AlphaFoldDB" id="A0A176QBN5"/>
<keyword evidence="1 2" id="KW-0963">Cytoplasm</keyword>
<dbReference type="Pfam" id="PF01933">
    <property type="entry name" value="CofD"/>
    <property type="match status" value="1"/>
</dbReference>
<comment type="subcellular location">
    <subcellularLocation>
        <location evidence="2">Cytoplasm</location>
    </subcellularLocation>
</comment>
<evidence type="ECO:0000256" key="2">
    <source>
        <dbReference type="HAMAP-Rule" id="MF_00973"/>
    </source>
</evidence>
<evidence type="ECO:0000313" key="4">
    <source>
        <dbReference type="Proteomes" id="UP000076976"/>
    </source>
</evidence>
<dbReference type="CDD" id="cd07187">
    <property type="entry name" value="YvcK_like"/>
    <property type="match status" value="1"/>
</dbReference>
<organism evidence="3 4">
    <name type="scientific">Janibacter melonis</name>
    <dbReference type="NCBI Taxonomy" id="262209"/>
    <lineage>
        <taxon>Bacteria</taxon>
        <taxon>Bacillati</taxon>
        <taxon>Actinomycetota</taxon>
        <taxon>Actinomycetes</taxon>
        <taxon>Micrococcales</taxon>
        <taxon>Intrasporangiaceae</taxon>
        <taxon>Janibacter</taxon>
    </lineage>
</organism>
<accession>A0A176QBN5</accession>
<dbReference type="SUPFAM" id="SSF142338">
    <property type="entry name" value="CofD-like"/>
    <property type="match status" value="1"/>
</dbReference>
<dbReference type="PANTHER" id="PTHR30135">
    <property type="entry name" value="UNCHARACTERIZED PROTEIN YVCK-RELATED"/>
    <property type="match status" value="1"/>
</dbReference>
<dbReference type="GO" id="GO:0043743">
    <property type="term" value="F:LPPG:FO 2-phospho-L-lactate transferase activity"/>
    <property type="evidence" value="ECO:0007669"/>
    <property type="project" value="InterPro"/>
</dbReference>
<dbReference type="Gene3D" id="3.40.50.10680">
    <property type="entry name" value="CofD-like domains"/>
    <property type="match status" value="1"/>
</dbReference>
<dbReference type="InterPro" id="IPR038136">
    <property type="entry name" value="CofD-like_dom_sf"/>
</dbReference>
<reference evidence="3 4" key="1">
    <citation type="submission" date="2016-01" db="EMBL/GenBank/DDBJ databases">
        <title>Janibacter melonis strain CD11_4 genome sequencing and assembly.</title>
        <authorList>
            <person name="Nair G.R."/>
            <person name="Kaur G."/>
            <person name="Chander A.M."/>
            <person name="Mayilraj S."/>
        </authorList>
    </citation>
    <scope>NUCLEOTIDE SEQUENCE [LARGE SCALE GENOMIC DNA]</scope>
    <source>
        <strain evidence="3 4">CD11-4</strain>
    </source>
</reference>
<dbReference type="PANTHER" id="PTHR30135:SF3">
    <property type="entry name" value="GLUCONEOGENESIS FACTOR-RELATED"/>
    <property type="match status" value="1"/>
</dbReference>
<dbReference type="RefSeq" id="WP_068276013.1">
    <property type="nucleotide sequence ID" value="NZ_LQZG01000003.1"/>
</dbReference>
<name>A0A176QBN5_9MICO</name>
<dbReference type="InterPro" id="IPR002882">
    <property type="entry name" value="CofD"/>
</dbReference>
<dbReference type="GO" id="GO:0005737">
    <property type="term" value="C:cytoplasm"/>
    <property type="evidence" value="ECO:0007669"/>
    <property type="project" value="UniProtKB-SubCell"/>
</dbReference>
<comment type="similarity">
    <text evidence="2">Belongs to the gluconeogenesis factor family.</text>
</comment>
<dbReference type="GO" id="GO:0008360">
    <property type="term" value="P:regulation of cell shape"/>
    <property type="evidence" value="ECO:0007669"/>
    <property type="project" value="UniProtKB-UniRule"/>
</dbReference>
<comment type="function">
    <text evidence="2">Required for morphogenesis under gluconeogenic growth conditions.</text>
</comment>
<evidence type="ECO:0000256" key="1">
    <source>
        <dbReference type="ARBA" id="ARBA00022490"/>
    </source>
</evidence>
<dbReference type="STRING" id="262209.AWH69_12335"/>
<keyword evidence="4" id="KW-1185">Reference proteome</keyword>
<dbReference type="Proteomes" id="UP000076976">
    <property type="component" value="Unassembled WGS sequence"/>
</dbReference>
<gene>
    <name evidence="3" type="ORF">AWH69_12335</name>
</gene>
<dbReference type="HAMAP" id="MF_00973">
    <property type="entry name" value="Gluconeogen_factor"/>
    <property type="match status" value="1"/>
</dbReference>